<dbReference type="Proteomes" id="UP001321473">
    <property type="component" value="Unassembled WGS sequence"/>
</dbReference>
<name>A0AAQ4CY21_AMBAM</name>
<organism evidence="2 3">
    <name type="scientific">Amblyomma americanum</name>
    <name type="common">Lone star tick</name>
    <dbReference type="NCBI Taxonomy" id="6943"/>
    <lineage>
        <taxon>Eukaryota</taxon>
        <taxon>Metazoa</taxon>
        <taxon>Ecdysozoa</taxon>
        <taxon>Arthropoda</taxon>
        <taxon>Chelicerata</taxon>
        <taxon>Arachnida</taxon>
        <taxon>Acari</taxon>
        <taxon>Parasitiformes</taxon>
        <taxon>Ixodida</taxon>
        <taxon>Ixodoidea</taxon>
        <taxon>Ixodidae</taxon>
        <taxon>Amblyomminae</taxon>
        <taxon>Amblyomma</taxon>
    </lineage>
</organism>
<feature type="region of interest" description="Disordered" evidence="1">
    <location>
        <begin position="42"/>
        <end position="78"/>
    </location>
</feature>
<dbReference type="AlphaFoldDB" id="A0AAQ4CY21"/>
<comment type="caution">
    <text evidence="2">The sequence shown here is derived from an EMBL/GenBank/DDBJ whole genome shotgun (WGS) entry which is preliminary data.</text>
</comment>
<reference evidence="2 3" key="1">
    <citation type="journal article" date="2023" name="Arcadia Sci">
        <title>De novo assembly of a long-read Amblyomma americanum tick genome.</title>
        <authorList>
            <person name="Chou S."/>
            <person name="Poskanzer K.E."/>
            <person name="Rollins M."/>
            <person name="Thuy-Boun P.S."/>
        </authorList>
    </citation>
    <scope>NUCLEOTIDE SEQUENCE [LARGE SCALE GENOMIC DNA]</scope>
    <source>
        <strain evidence="2">F_SG_1</strain>
        <tissue evidence="2">Salivary glands</tissue>
    </source>
</reference>
<evidence type="ECO:0000313" key="3">
    <source>
        <dbReference type="Proteomes" id="UP001321473"/>
    </source>
</evidence>
<accession>A0AAQ4CY21</accession>
<gene>
    <name evidence="2" type="ORF">V5799_002187</name>
</gene>
<evidence type="ECO:0000313" key="2">
    <source>
        <dbReference type="EMBL" id="KAK8755111.1"/>
    </source>
</evidence>
<proteinExistence type="predicted"/>
<keyword evidence="3" id="KW-1185">Reference proteome</keyword>
<sequence length="78" mass="8642">MFGEANHRDHFSPQSTRCLRHNRPIVAGYVFAIASPERLLFRPETAPQSNEGSAMRSGCSEEREDRTGAVQALPTKLG</sequence>
<dbReference type="EMBL" id="JARKHS020036709">
    <property type="protein sequence ID" value="KAK8755111.1"/>
    <property type="molecule type" value="Genomic_DNA"/>
</dbReference>
<evidence type="ECO:0000256" key="1">
    <source>
        <dbReference type="SAM" id="MobiDB-lite"/>
    </source>
</evidence>
<protein>
    <submittedName>
        <fullName evidence="2">Uncharacterized protein</fullName>
    </submittedName>
</protein>